<proteinExistence type="predicted"/>
<organism evidence="2 3">
    <name type="scientific">Oesophagostomum dentatum</name>
    <name type="common">Nodular worm</name>
    <dbReference type="NCBI Taxonomy" id="61180"/>
    <lineage>
        <taxon>Eukaryota</taxon>
        <taxon>Metazoa</taxon>
        <taxon>Ecdysozoa</taxon>
        <taxon>Nematoda</taxon>
        <taxon>Chromadorea</taxon>
        <taxon>Rhabditida</taxon>
        <taxon>Rhabditina</taxon>
        <taxon>Rhabditomorpha</taxon>
        <taxon>Strongyloidea</taxon>
        <taxon>Strongylidae</taxon>
        <taxon>Oesophagostomum</taxon>
    </lineage>
</organism>
<feature type="region of interest" description="Disordered" evidence="1">
    <location>
        <begin position="316"/>
        <end position="352"/>
    </location>
</feature>
<feature type="region of interest" description="Disordered" evidence="1">
    <location>
        <begin position="46"/>
        <end position="77"/>
    </location>
</feature>
<sequence length="424" mass="49596">LHFAASVPFEPRFKRPRRVDHEPDLLPPGDFSPYSTDDEWEEYYEKKERFENHHPSPPQFSWKSFGRANNDDDEEESEPVVHEHCDCAVAYERAAEWVNKTHCRTLWKCYSAEELTQVKPRSARPRAPQFQPLPRSRSALSCVSLEKLPILEPTIFSEQFDEFNEDHPDRKRSISLTNVADEITDERSVSVPPSWKPSCSTYPTTATNWSICESRRDRYMYPRNLSACHYRVYGIGESFAERRLEARRERYSTARIPTHREEDPPEQWIRRCSLERHDLLKTVRFWLEGRVQRTIPVLWSSRVDQQDSPMLIEEIDDDCNQDDNDDDSSHGEVQNAQPTKAADQRECPLEYPIPVYNPPPTWNMIVDMKRKESRIGTLSESLEHPSEPSAFQRVLQRPQPIDLSKLDITLESDDESEVSANSYI</sequence>
<reference evidence="2 3" key="1">
    <citation type="submission" date="2014-03" db="EMBL/GenBank/DDBJ databases">
        <title>Draft genome of the hookworm Oesophagostomum dentatum.</title>
        <authorList>
            <person name="Mitreva M."/>
        </authorList>
    </citation>
    <scope>NUCLEOTIDE SEQUENCE [LARGE SCALE GENOMIC DNA]</scope>
    <source>
        <strain evidence="2 3">OD-Hann</strain>
    </source>
</reference>
<feature type="non-terminal residue" evidence="2">
    <location>
        <position position="1"/>
    </location>
</feature>
<evidence type="ECO:0000256" key="1">
    <source>
        <dbReference type="SAM" id="MobiDB-lite"/>
    </source>
</evidence>
<feature type="region of interest" description="Disordered" evidence="1">
    <location>
        <begin position="377"/>
        <end position="398"/>
    </location>
</feature>
<dbReference type="AlphaFoldDB" id="A0A0B1SJK7"/>
<evidence type="ECO:0000313" key="2">
    <source>
        <dbReference type="EMBL" id="KHJ83677.1"/>
    </source>
</evidence>
<dbReference type="OrthoDB" id="270417at2759"/>
<gene>
    <name evidence="2" type="ORF">OESDEN_16622</name>
</gene>
<dbReference type="EMBL" id="KN572277">
    <property type="protein sequence ID" value="KHJ83677.1"/>
    <property type="molecule type" value="Genomic_DNA"/>
</dbReference>
<dbReference type="Proteomes" id="UP000053660">
    <property type="component" value="Unassembled WGS sequence"/>
</dbReference>
<protein>
    <submittedName>
        <fullName evidence="2">Uncharacterized protein</fullName>
    </submittedName>
</protein>
<evidence type="ECO:0000313" key="3">
    <source>
        <dbReference type="Proteomes" id="UP000053660"/>
    </source>
</evidence>
<feature type="compositionally biased region" description="Acidic residues" evidence="1">
    <location>
        <begin position="316"/>
        <end position="326"/>
    </location>
</feature>
<keyword evidence="3" id="KW-1185">Reference proteome</keyword>
<name>A0A0B1SJK7_OESDE</name>
<feature type="region of interest" description="Disordered" evidence="1">
    <location>
        <begin position="18"/>
        <end position="37"/>
    </location>
</feature>
<accession>A0A0B1SJK7</accession>